<dbReference type="RefSeq" id="WP_207288614.1">
    <property type="nucleotide sequence ID" value="NZ_CP071462.1"/>
</dbReference>
<dbReference type="KEGG" id="hakz:J0X25_16725"/>
<dbReference type="PROSITE" id="PS51318">
    <property type="entry name" value="TAT"/>
    <property type="match status" value="1"/>
</dbReference>
<dbReference type="Pfam" id="PF20127">
    <property type="entry name" value="DUF6517"/>
    <property type="match status" value="1"/>
</dbReference>
<dbReference type="InterPro" id="IPR045396">
    <property type="entry name" value="DUF6517"/>
</dbReference>
<keyword evidence="2" id="KW-1185">Reference proteome</keyword>
<sequence length="218" mass="23673">MTRSRRTFLAAGAAGTLALTAGCLDFALGNGPLELSSDRVAPTDAALEEAGYVEDAVEQRTVDETIDARIERDVEATVWLSRYSKTIDYQGSEREAGFFGAVSVPDFSVLGRSFNPIADMSNEELLSEFLDRFEGDYGTVDDTAPKESFALDILGDGRQVDVFEGEAKYEGERIEIELAVTSFSHEDDLIVLLGTYPAALAKESANVEVLMESAEHPV</sequence>
<organism evidence="1 2">
    <name type="scientific">Haloterrigena alkaliphila</name>
    <dbReference type="NCBI Taxonomy" id="2816475"/>
    <lineage>
        <taxon>Archaea</taxon>
        <taxon>Methanobacteriati</taxon>
        <taxon>Methanobacteriota</taxon>
        <taxon>Stenosarchaea group</taxon>
        <taxon>Halobacteria</taxon>
        <taxon>Halobacteriales</taxon>
        <taxon>Natrialbaceae</taxon>
        <taxon>Haloterrigena</taxon>
    </lineage>
</organism>
<dbReference type="Proteomes" id="UP000663203">
    <property type="component" value="Chromosome"/>
</dbReference>
<evidence type="ECO:0000313" key="1">
    <source>
        <dbReference type="EMBL" id="QSW99006.1"/>
    </source>
</evidence>
<name>A0A8A2VCT0_9EURY</name>
<dbReference type="EMBL" id="CP071462">
    <property type="protein sequence ID" value="QSW99006.1"/>
    <property type="molecule type" value="Genomic_DNA"/>
</dbReference>
<evidence type="ECO:0000313" key="2">
    <source>
        <dbReference type="Proteomes" id="UP000663203"/>
    </source>
</evidence>
<dbReference type="PROSITE" id="PS51257">
    <property type="entry name" value="PROKAR_LIPOPROTEIN"/>
    <property type="match status" value="1"/>
</dbReference>
<reference evidence="1 2" key="1">
    <citation type="submission" date="2021-03" db="EMBL/GenBank/DDBJ databases">
        <title>Haloterrigena longa sp. nov. and Haloterrigena limicola sp. nov., extremely halophilic archaea isolated from a salt lake.</title>
        <authorList>
            <person name="Henglin C."/>
        </authorList>
    </citation>
    <scope>NUCLEOTIDE SEQUENCE [LARGE SCALE GENOMIC DNA]</scope>
    <source>
        <strain evidence="1 2">KZCA68</strain>
    </source>
</reference>
<dbReference type="InterPro" id="IPR006311">
    <property type="entry name" value="TAT_signal"/>
</dbReference>
<protein>
    <submittedName>
        <fullName evidence="1">Uncharacterized protein</fullName>
    </submittedName>
</protein>
<proteinExistence type="predicted"/>
<gene>
    <name evidence="1" type="ORF">J0X25_16725</name>
</gene>
<dbReference type="GeneID" id="63188984"/>
<accession>A0A8A2VCT0</accession>
<dbReference type="AlphaFoldDB" id="A0A8A2VCT0"/>